<evidence type="ECO:0000256" key="1">
    <source>
        <dbReference type="SAM" id="MobiDB-lite"/>
    </source>
</evidence>
<reference evidence="3" key="1">
    <citation type="submission" date="2008-07" db="EMBL/GenBank/DDBJ databases">
        <title>Annotation of Ajellomyces capsulatus strain H88.</title>
        <authorList>
            <person name="Champion M."/>
            <person name="Cuomo C."/>
            <person name="Ma L.-J."/>
            <person name="Henn M.R."/>
            <person name="Sil A."/>
            <person name="Goldman B."/>
            <person name="Young S.K."/>
            <person name="Kodira C.D."/>
            <person name="Zeng Q."/>
            <person name="Koehrsen M."/>
            <person name="Alvarado L."/>
            <person name="Berlin A."/>
            <person name="Borenstein D."/>
            <person name="Chen Z."/>
            <person name="Engels R."/>
            <person name="Freedman E."/>
            <person name="Gellesch M."/>
            <person name="Goldberg J."/>
            <person name="Griggs A."/>
            <person name="Gujja S."/>
            <person name="Heiman D."/>
            <person name="Hepburn T."/>
            <person name="Howarth C."/>
            <person name="Jen D."/>
            <person name="Larson L."/>
            <person name="Lewis B."/>
            <person name="Mehta T."/>
            <person name="Park D."/>
            <person name="Pearson M."/>
            <person name="Roberts A."/>
            <person name="Saif S."/>
            <person name="Shea T."/>
            <person name="Shenoy N."/>
            <person name="Sisk P."/>
            <person name="Stolte C."/>
            <person name="Sykes S."/>
            <person name="Walk T."/>
            <person name="White J."/>
            <person name="Yandava C."/>
            <person name="Klein B."/>
            <person name="McEwen J.G."/>
            <person name="Puccia R."/>
            <person name="Goldman G.H."/>
            <person name="Felipe M.S."/>
            <person name="Nino-Vega G."/>
            <person name="San-Blas G."/>
            <person name="Taylor J."/>
            <person name="Mendoza L."/>
            <person name="Galagan J."/>
            <person name="Nusbaum C."/>
            <person name="Birren B."/>
        </authorList>
    </citation>
    <scope>NUCLEOTIDE SEQUENCE [LARGE SCALE GENOMIC DNA]</scope>
    <source>
        <strain evidence="3">H88</strain>
    </source>
</reference>
<dbReference type="Proteomes" id="UP000008142">
    <property type="component" value="Unassembled WGS sequence"/>
</dbReference>
<sequence>MANARLSMPSFDSKFGADPSMMENDICPGVGRQGPSAKLRTSNKEKRVREMLHRADRVGTEGSSLVFQGEAIRRSSATLQMLDAMDTTGRVGGHTNSHSRLTAEPLGLRQDVAPLGHQFIGRAEHRRLALTSAKEERELLAGIEAIRMGDSKQFLVCCRRKLTLAHPHPTHLQNIKDSSSKLVSHQVTPCSSRIMVNTISVIFSGAKEADRALPAAKQAKPNNQPHKHPHPYRPSNIQDSLVMFNALLLKSQKRPSTQLLRSPGWWAGVGTSADA</sequence>
<feature type="region of interest" description="Disordered" evidence="1">
    <location>
        <begin position="212"/>
        <end position="235"/>
    </location>
</feature>
<gene>
    <name evidence="2" type="ORF">HCEG_00061</name>
</gene>
<evidence type="ECO:0000313" key="3">
    <source>
        <dbReference type="Proteomes" id="UP000008142"/>
    </source>
</evidence>
<protein>
    <submittedName>
        <fullName evidence="2">Predicted protein</fullName>
    </submittedName>
</protein>
<accession>F0U717</accession>
<feature type="region of interest" description="Disordered" evidence="1">
    <location>
        <begin position="27"/>
        <end position="46"/>
    </location>
</feature>
<name>F0U717_AJEC8</name>
<dbReference type="EMBL" id="DS990636">
    <property type="protein sequence ID" value="EGC40699.1"/>
    <property type="molecule type" value="Genomic_DNA"/>
</dbReference>
<evidence type="ECO:0000313" key="2">
    <source>
        <dbReference type="EMBL" id="EGC40699.1"/>
    </source>
</evidence>
<dbReference type="VEuPathDB" id="FungiDB:I7I53_08621"/>
<dbReference type="AlphaFoldDB" id="F0U717"/>
<proteinExistence type="predicted"/>
<dbReference type="HOGENOM" id="CLU_1011817_0_0_1"/>
<dbReference type="OrthoDB" id="10376009at2759"/>
<organism evidence="3">
    <name type="scientific">Ajellomyces capsulatus (strain H88)</name>
    <name type="common">Darling's disease fungus</name>
    <name type="synonym">Histoplasma capsulatum</name>
    <dbReference type="NCBI Taxonomy" id="544711"/>
    <lineage>
        <taxon>Eukaryota</taxon>
        <taxon>Fungi</taxon>
        <taxon>Dikarya</taxon>
        <taxon>Ascomycota</taxon>
        <taxon>Pezizomycotina</taxon>
        <taxon>Eurotiomycetes</taxon>
        <taxon>Eurotiomycetidae</taxon>
        <taxon>Onygenales</taxon>
        <taxon>Ajellomycetaceae</taxon>
        <taxon>Histoplasma</taxon>
    </lineage>
</organism>